<proteinExistence type="predicted"/>
<name>A0A1G4IUU1_9SACH</name>
<dbReference type="OrthoDB" id="4036644at2759"/>
<protein>
    <submittedName>
        <fullName evidence="2">LAME_0B04016g1_1</fullName>
    </submittedName>
</protein>
<accession>A0A1G4IUU1</accession>
<dbReference type="Proteomes" id="UP000191144">
    <property type="component" value="Chromosome B"/>
</dbReference>
<feature type="region of interest" description="Disordered" evidence="1">
    <location>
        <begin position="140"/>
        <end position="194"/>
    </location>
</feature>
<evidence type="ECO:0000313" key="3">
    <source>
        <dbReference type="Proteomes" id="UP000191144"/>
    </source>
</evidence>
<reference evidence="3" key="1">
    <citation type="submission" date="2016-03" db="EMBL/GenBank/DDBJ databases">
        <authorList>
            <person name="Devillers Hugo."/>
        </authorList>
    </citation>
    <scope>NUCLEOTIDE SEQUENCE [LARGE SCALE GENOMIC DNA]</scope>
</reference>
<dbReference type="AlphaFoldDB" id="A0A1G4IUU1"/>
<organism evidence="2 3">
    <name type="scientific">Lachancea meyersii CBS 8951</name>
    <dbReference type="NCBI Taxonomy" id="1266667"/>
    <lineage>
        <taxon>Eukaryota</taxon>
        <taxon>Fungi</taxon>
        <taxon>Dikarya</taxon>
        <taxon>Ascomycota</taxon>
        <taxon>Saccharomycotina</taxon>
        <taxon>Saccharomycetes</taxon>
        <taxon>Saccharomycetales</taxon>
        <taxon>Saccharomycetaceae</taxon>
        <taxon>Lachancea</taxon>
    </lineage>
</organism>
<dbReference type="EMBL" id="LT598478">
    <property type="protein sequence ID" value="SCU80635.1"/>
    <property type="molecule type" value="Genomic_DNA"/>
</dbReference>
<feature type="compositionally biased region" description="Low complexity" evidence="1">
    <location>
        <begin position="65"/>
        <end position="87"/>
    </location>
</feature>
<gene>
    <name evidence="2" type="ORF">LAME_0B04016G</name>
</gene>
<keyword evidence="3" id="KW-1185">Reference proteome</keyword>
<feature type="compositionally biased region" description="Low complexity" evidence="1">
    <location>
        <begin position="148"/>
        <end position="167"/>
    </location>
</feature>
<evidence type="ECO:0000256" key="1">
    <source>
        <dbReference type="SAM" id="MobiDB-lite"/>
    </source>
</evidence>
<evidence type="ECO:0000313" key="2">
    <source>
        <dbReference type="EMBL" id="SCU80635.1"/>
    </source>
</evidence>
<sequence length="253" mass="26969">MLADPIRSYPRTKFWAAVSDELHVSHGLARNSRQCRDRFNLLFSRALLVPAGMRSTIVAPAGLPTTSTTATSTTNTTSATSTTTTKTPAPHPRSPPLFATASASRGIMASPTPHDYSSDIALESRLQTCVRRFRFGNGRSLELSNNGAESSATAATTPAPAASISATNPILESPPPPPRTGALHELIHPPDSPSQALVVRPEARFADLALIHSQLRHVNSVLDVLSTDVALLKTQVAHLQQYLTLPSDGAKQE</sequence>
<feature type="region of interest" description="Disordered" evidence="1">
    <location>
        <begin position="60"/>
        <end position="99"/>
    </location>
</feature>